<keyword evidence="2 12" id="KW-0813">Transport</keyword>
<proteinExistence type="inferred from homology"/>
<comment type="caution">
    <text evidence="12">Lacks conserved residue(s) required for the propagation of feature annotation.</text>
</comment>
<dbReference type="EMBL" id="QXIR01000003">
    <property type="protein sequence ID" value="RIW37662.1"/>
    <property type="molecule type" value="Genomic_DNA"/>
</dbReference>
<feature type="transmembrane region" description="Helical" evidence="12">
    <location>
        <begin position="284"/>
        <end position="301"/>
    </location>
</feature>
<dbReference type="InterPro" id="IPR005791">
    <property type="entry name" value="SecD"/>
</dbReference>
<evidence type="ECO:0000256" key="6">
    <source>
        <dbReference type="ARBA" id="ARBA00022989"/>
    </source>
</evidence>
<dbReference type="InterPro" id="IPR022646">
    <property type="entry name" value="SecD/SecF_CS"/>
</dbReference>
<evidence type="ECO:0000256" key="9">
    <source>
        <dbReference type="ARBA" id="ARBA00059018"/>
    </source>
</evidence>
<feature type="transmembrane region" description="Helical" evidence="12">
    <location>
        <begin position="261"/>
        <end position="279"/>
    </location>
</feature>
<comment type="subunit">
    <text evidence="13">Forms a complex with SecD. Part of the essential Sec protein translocation apparatus which comprises SecA, SecYEG and auxiliary proteins SecDF. Other proteins may also be involved.</text>
</comment>
<feature type="transmembrane region" description="Helical" evidence="12">
    <location>
        <begin position="572"/>
        <end position="589"/>
    </location>
</feature>
<sequence>MVKRSRIVAFFVIVLLLGGLIGGTTSNILKDIKLGLDLQGGFEVLYQVEPIKDGDKITSETVANTADALDKRINVLGVSEPNIQIEDGNRIRVQLAGVEDQNQAREILSTQANLTFRDVNDEVRLDGSDLVSGGAQQTFDQSNNPIVSLTLKDHQQFYDLTKELSQEPPPDNRLVIWLDFEEGVDSYEKELAKEDPKFLSDPQVSKPINSEEVQITGNFTVEEAQNLAALLDAGALPVKLTEVYSTSVGAKFGEQAMDKTVTAGIIGIAIVFLFMLIFYRFPGFIAMITLSVYIFLILWIFDMMNGVLTLPGIAALILGVGMAVDANIITYERIKEELKVGKSVRAAFQAGNKSSFMTILDANVTTILAGAVLFYFGNSSVKGFATMLIVSILASFLTAVWGSRLLLGLWVNSGALNKKPSWLGVNPKDVKDIADNYDTLDLPTKFDKFDFAKQRNKFFALSGILIAAGLIILAVFRLNLGIDFAQGTRMEILSNEGLTAESVSEELEEAGYPSDEIVLSGDNNEIGVVRYTEVLNKDEIAELKNHFSEVYDAEPNISTVSPIIGKELAKNAMIAVAIASIGIIIYVTLRFEVYMAVGAIVALMHDAFFIIAFFSLTRLEVDLTFIAAVLTIVGYSINDTIVTFDRLRENLQKKRRLKTVEDIEEVVNKSLRQTLTRSVSTVITVVFTVVALMIFGSETITNFSIALLVGLISGTYSSVFIASQLWIVLKKKELKKKGTIITFKEKKKFSDEPQV</sequence>
<dbReference type="InterPro" id="IPR022813">
    <property type="entry name" value="SecD/SecF_arch_bac"/>
</dbReference>
<comment type="similarity">
    <text evidence="12">Belongs to the SecD/SecF family. SecD subfamily.</text>
</comment>
<evidence type="ECO:0000259" key="15">
    <source>
        <dbReference type="Pfam" id="PF21760"/>
    </source>
</evidence>
<feature type="domain" description="Protein export membrane protein SecD/SecF C-terminal" evidence="14">
    <location>
        <begin position="553"/>
        <end position="731"/>
    </location>
</feature>
<dbReference type="NCBIfam" id="TIGR01129">
    <property type="entry name" value="secD"/>
    <property type="match status" value="1"/>
</dbReference>
<dbReference type="Pfam" id="PF21760">
    <property type="entry name" value="SecD_1st"/>
    <property type="match status" value="1"/>
</dbReference>
<comment type="similarity">
    <text evidence="10">In the C-terminal section; belongs to the SecD/SecF family. SecF subfamily.</text>
</comment>
<gene>
    <name evidence="12" type="primary">secD</name>
    <name evidence="13" type="synonym">secF</name>
    <name evidence="16" type="ORF">D3H55_03565</name>
</gene>
<evidence type="ECO:0000259" key="14">
    <source>
        <dbReference type="Pfam" id="PF02355"/>
    </source>
</evidence>
<dbReference type="PANTHER" id="PTHR30081">
    <property type="entry name" value="PROTEIN-EXPORT MEMBRANE PROTEIN SEC"/>
    <property type="match status" value="1"/>
</dbReference>
<dbReference type="FunFam" id="1.20.1640.10:FF:000024">
    <property type="entry name" value="Multifunctional fusion protein"/>
    <property type="match status" value="1"/>
</dbReference>
<feature type="transmembrane region" description="Helical" evidence="12">
    <location>
        <begin position="596"/>
        <end position="617"/>
    </location>
</feature>
<dbReference type="InterPro" id="IPR048634">
    <property type="entry name" value="SecD_SecF_C"/>
</dbReference>
<organism evidence="16 17">
    <name type="scientific">Bacillus salacetis</name>
    <dbReference type="NCBI Taxonomy" id="2315464"/>
    <lineage>
        <taxon>Bacteria</taxon>
        <taxon>Bacillati</taxon>
        <taxon>Bacillota</taxon>
        <taxon>Bacilli</taxon>
        <taxon>Bacillales</taxon>
        <taxon>Bacillaceae</taxon>
        <taxon>Bacillus</taxon>
    </lineage>
</organism>
<evidence type="ECO:0000256" key="3">
    <source>
        <dbReference type="ARBA" id="ARBA00022475"/>
    </source>
</evidence>
<dbReference type="InterPro" id="IPR005665">
    <property type="entry name" value="SecF_bac"/>
</dbReference>
<feature type="transmembrane region" description="Helical" evidence="12">
    <location>
        <begin position="458"/>
        <end position="480"/>
    </location>
</feature>
<feature type="transmembrane region" description="Helical" evidence="12">
    <location>
        <begin position="623"/>
        <end position="644"/>
    </location>
</feature>
<dbReference type="Pfam" id="PF02355">
    <property type="entry name" value="SecD_SecF_C"/>
    <property type="match status" value="2"/>
</dbReference>
<feature type="domain" description="Protein export membrane protein SecD/SecF C-terminal" evidence="14">
    <location>
        <begin position="244"/>
        <end position="403"/>
    </location>
</feature>
<dbReference type="PANTHER" id="PTHR30081:SF1">
    <property type="entry name" value="PROTEIN TRANSLOCASE SUBUNIT SECD"/>
    <property type="match status" value="1"/>
</dbReference>
<accession>A0A3A1RB10</accession>
<dbReference type="Proteomes" id="UP000265801">
    <property type="component" value="Unassembled WGS sequence"/>
</dbReference>
<dbReference type="Gene3D" id="1.20.1640.10">
    <property type="entry name" value="Multidrug efflux transporter AcrB transmembrane domain"/>
    <property type="match status" value="2"/>
</dbReference>
<dbReference type="NCBIfam" id="TIGR00966">
    <property type="entry name" value="transloc_SecF"/>
    <property type="match status" value="1"/>
</dbReference>
<dbReference type="AlphaFoldDB" id="A0A3A1RB10"/>
<feature type="transmembrane region" description="Helical" evidence="12">
    <location>
        <begin position="703"/>
        <end position="729"/>
    </location>
</feature>
<feature type="transmembrane region" description="Helical" evidence="12">
    <location>
        <begin position="388"/>
        <end position="411"/>
    </location>
</feature>
<evidence type="ECO:0000256" key="5">
    <source>
        <dbReference type="ARBA" id="ARBA00022927"/>
    </source>
</evidence>
<keyword evidence="7 12" id="KW-0811">Translocation</keyword>
<keyword evidence="17" id="KW-1185">Reference proteome</keyword>
<dbReference type="InterPro" id="IPR055344">
    <property type="entry name" value="SecD_SecF_C_bact"/>
</dbReference>
<dbReference type="HAMAP" id="MF_01464_B">
    <property type="entry name" value="SecF_B"/>
    <property type="match status" value="1"/>
</dbReference>
<keyword evidence="3 12" id="KW-1003">Cell membrane</keyword>
<keyword evidence="8 12" id="KW-0472">Membrane</keyword>
<keyword evidence="5 12" id="KW-0653">Protein transport</keyword>
<dbReference type="InterPro" id="IPR022645">
    <property type="entry name" value="SecD/SecF_bac"/>
</dbReference>
<comment type="caution">
    <text evidence="16">The sequence shown here is derived from an EMBL/GenBank/DDBJ whole genome shotgun (WGS) entry which is preliminary data.</text>
</comment>
<evidence type="ECO:0000256" key="4">
    <source>
        <dbReference type="ARBA" id="ARBA00022692"/>
    </source>
</evidence>
<comment type="subcellular location">
    <subcellularLocation>
        <location evidence="1 12">Cell membrane</location>
        <topology evidence="1 12">Multi-pass membrane protein</topology>
    </subcellularLocation>
</comment>
<dbReference type="HAMAP" id="MF_01463_B">
    <property type="entry name" value="SecD_B"/>
    <property type="match status" value="1"/>
</dbReference>
<dbReference type="RefSeq" id="WP_119545543.1">
    <property type="nucleotide sequence ID" value="NZ_QXIR01000003.1"/>
</dbReference>
<evidence type="ECO:0000256" key="13">
    <source>
        <dbReference type="HAMAP-Rule" id="MF_01464"/>
    </source>
</evidence>
<evidence type="ECO:0000256" key="8">
    <source>
        <dbReference type="ARBA" id="ARBA00023136"/>
    </source>
</evidence>
<dbReference type="NCBIfam" id="NF009581">
    <property type="entry name" value="PRK13024.1-1"/>
    <property type="match status" value="1"/>
</dbReference>
<dbReference type="Pfam" id="PF07549">
    <property type="entry name" value="Sec_GG"/>
    <property type="match status" value="1"/>
</dbReference>
<keyword evidence="4 12" id="KW-0812">Transmembrane</keyword>
<name>A0A3A1RB10_9BACI</name>
<dbReference type="GO" id="GO:0005886">
    <property type="term" value="C:plasma membrane"/>
    <property type="evidence" value="ECO:0007669"/>
    <property type="project" value="UniProtKB-SubCell"/>
</dbReference>
<keyword evidence="6 12" id="KW-1133">Transmembrane helix</keyword>
<dbReference type="FunFam" id="1.20.1640.10:FF:000004">
    <property type="entry name" value="Protein translocase subunit SecD"/>
    <property type="match status" value="1"/>
</dbReference>
<evidence type="ECO:0000256" key="7">
    <source>
        <dbReference type="ARBA" id="ARBA00023010"/>
    </source>
</evidence>
<dbReference type="GO" id="GO:0015450">
    <property type="term" value="F:protein-transporting ATPase activity"/>
    <property type="evidence" value="ECO:0007669"/>
    <property type="project" value="InterPro"/>
</dbReference>
<reference evidence="16 17" key="1">
    <citation type="submission" date="2018-09" db="EMBL/GenBank/DDBJ databases">
        <title>Bacillus saliacetes sp. nov., isolated from Thai shrimp paste (Ka-pi).</title>
        <authorList>
            <person name="Daroonpunt R."/>
            <person name="Tanasupawat S."/>
            <person name="Yiamsombut S."/>
        </authorList>
    </citation>
    <scope>NUCLEOTIDE SEQUENCE [LARGE SCALE GENOMIC DNA]</scope>
    <source>
        <strain evidence="16 17">SKP7-4</strain>
    </source>
</reference>
<evidence type="ECO:0000256" key="12">
    <source>
        <dbReference type="HAMAP-Rule" id="MF_01463"/>
    </source>
</evidence>
<comment type="function">
    <text evidence="9 12">Part of the Sec protein translocase complex. Interacts with the SecYEG preprotein conducting channel. SecDF uses the proton motive force (PMF) to complete protein translocation after the ATP-dependent function of SecA.</text>
</comment>
<evidence type="ECO:0000256" key="1">
    <source>
        <dbReference type="ARBA" id="ARBA00004651"/>
    </source>
</evidence>
<dbReference type="InterPro" id="IPR048631">
    <property type="entry name" value="SecD_1st"/>
</dbReference>
<dbReference type="PRINTS" id="PR01755">
    <property type="entry name" value="SECFTRNLCASE"/>
</dbReference>
<protein>
    <recommendedName>
        <fullName evidence="12 13">Multifunctional fusion protein</fullName>
    </recommendedName>
    <domain>
        <recommendedName>
            <fullName evidence="12">Protein translocase subunit SecD</fullName>
        </recommendedName>
    </domain>
    <domain>
        <recommendedName>
            <fullName evidence="13">Protein-export membrane protein SecF</fullName>
        </recommendedName>
    </domain>
</protein>
<comment type="similarity">
    <text evidence="11">In the N-terminal section; belongs to the SecD/SecF family. SecD subfamily.</text>
</comment>
<dbReference type="OrthoDB" id="9805019at2"/>
<evidence type="ECO:0000313" key="16">
    <source>
        <dbReference type="EMBL" id="RIW37662.1"/>
    </source>
</evidence>
<evidence type="ECO:0000256" key="10">
    <source>
        <dbReference type="ARBA" id="ARBA00060856"/>
    </source>
</evidence>
<feature type="transmembrane region" description="Helical" evidence="12">
    <location>
        <begin position="313"/>
        <end position="334"/>
    </location>
</feature>
<dbReference type="NCBIfam" id="TIGR00916">
    <property type="entry name" value="2A0604s01"/>
    <property type="match status" value="2"/>
</dbReference>
<feature type="transmembrane region" description="Helical" evidence="12">
    <location>
        <begin position="355"/>
        <end position="376"/>
    </location>
</feature>
<comment type="subunit">
    <text evidence="12">Forms a complex with SecF. Part of the essential Sec protein translocation apparatus which comprises SecA, SecYEG and auxiliary proteins SecDF. Other proteins may also be involved.</text>
</comment>
<evidence type="ECO:0000313" key="17">
    <source>
        <dbReference type="Proteomes" id="UP000265801"/>
    </source>
</evidence>
<feature type="domain" description="Protein translocase subunit SecDF P1" evidence="15">
    <location>
        <begin position="64"/>
        <end position="121"/>
    </location>
</feature>
<evidence type="ECO:0000256" key="2">
    <source>
        <dbReference type="ARBA" id="ARBA00022448"/>
    </source>
</evidence>
<dbReference type="GO" id="GO:0065002">
    <property type="term" value="P:intracellular protein transmembrane transport"/>
    <property type="evidence" value="ECO:0007669"/>
    <property type="project" value="UniProtKB-UniRule"/>
</dbReference>
<comment type="similarity">
    <text evidence="13">Belongs to the SecD/SecF family. SecF subfamily.</text>
</comment>
<dbReference type="GO" id="GO:0006605">
    <property type="term" value="P:protein targeting"/>
    <property type="evidence" value="ECO:0007669"/>
    <property type="project" value="UniProtKB-UniRule"/>
</dbReference>
<dbReference type="GO" id="GO:0043952">
    <property type="term" value="P:protein transport by the Sec complex"/>
    <property type="evidence" value="ECO:0007669"/>
    <property type="project" value="UniProtKB-UniRule"/>
</dbReference>
<evidence type="ECO:0000256" key="11">
    <source>
        <dbReference type="ARBA" id="ARBA00061053"/>
    </source>
</evidence>
<dbReference type="SUPFAM" id="SSF82866">
    <property type="entry name" value="Multidrug efflux transporter AcrB transmembrane domain"/>
    <property type="match status" value="2"/>
</dbReference>
<dbReference type="Gene3D" id="3.30.70.3220">
    <property type="match status" value="1"/>
</dbReference>
<feature type="transmembrane region" description="Helical" evidence="12">
    <location>
        <begin position="679"/>
        <end position="697"/>
    </location>
</feature>